<dbReference type="Gene3D" id="1.20.5.510">
    <property type="entry name" value="Single helix bin"/>
    <property type="match status" value="1"/>
</dbReference>
<dbReference type="InterPro" id="IPR036062">
    <property type="entry name" value="PSI_PsaJ_sf"/>
</dbReference>
<dbReference type="KEGG" id="nfl:COO91_04551"/>
<evidence type="ECO:0000313" key="11">
    <source>
        <dbReference type="EMBL" id="AUB38581.1"/>
    </source>
</evidence>
<keyword evidence="9" id="KW-0602">Photosynthesis</keyword>
<dbReference type="AlphaFoldDB" id="A0A2K8ST16"/>
<keyword evidence="5 9" id="KW-0812">Transmembrane</keyword>
<organism evidence="11 12">
    <name type="scientific">Nostoc flagelliforme CCNUN1</name>
    <dbReference type="NCBI Taxonomy" id="2038116"/>
    <lineage>
        <taxon>Bacteria</taxon>
        <taxon>Bacillati</taxon>
        <taxon>Cyanobacteriota</taxon>
        <taxon>Cyanophyceae</taxon>
        <taxon>Nostocales</taxon>
        <taxon>Nostocaceae</taxon>
        <taxon>Nostoc</taxon>
    </lineage>
</organism>
<keyword evidence="12" id="KW-1185">Reference proteome</keyword>
<dbReference type="RefSeq" id="WP_100899853.1">
    <property type="nucleotide sequence ID" value="NZ_CAWNNC010000001.1"/>
</dbReference>
<comment type="subcellular location">
    <subcellularLocation>
        <location evidence="2 9">Cellular thylakoid membrane</location>
        <topology evidence="2 9">Single-pass membrane protein</topology>
    </subcellularLocation>
</comment>
<dbReference type="GO" id="GO:0009522">
    <property type="term" value="C:photosystem I"/>
    <property type="evidence" value="ECO:0007669"/>
    <property type="project" value="UniProtKB-KW"/>
</dbReference>
<evidence type="ECO:0000256" key="7">
    <source>
        <dbReference type="ARBA" id="ARBA00023078"/>
    </source>
</evidence>
<name>A0A2K8ST16_9NOSO</name>
<dbReference type="NCBIfam" id="NF002743">
    <property type="entry name" value="PRK02733.1"/>
    <property type="match status" value="1"/>
</dbReference>
<dbReference type="GO" id="GO:0031676">
    <property type="term" value="C:plasma membrane-derived thylakoid membrane"/>
    <property type="evidence" value="ECO:0007669"/>
    <property type="project" value="UniProtKB-SubCell"/>
</dbReference>
<keyword evidence="7 9" id="KW-0793">Thylakoid</keyword>
<dbReference type="Pfam" id="PF01701">
    <property type="entry name" value="PSI_PsaJ"/>
    <property type="match status" value="1"/>
</dbReference>
<dbReference type="GO" id="GO:0015979">
    <property type="term" value="P:photosynthesis"/>
    <property type="evidence" value="ECO:0007669"/>
    <property type="project" value="UniProtKB-UniRule"/>
</dbReference>
<keyword evidence="8 9" id="KW-0472">Membrane</keyword>
<gene>
    <name evidence="9" type="primary">psaJ</name>
    <name evidence="11" type="ORF">COO91_04551</name>
</gene>
<keyword evidence="9" id="KW-0603">Photosystem I</keyword>
<reference evidence="11 12" key="1">
    <citation type="submission" date="2017-11" db="EMBL/GenBank/DDBJ databases">
        <title>Complete genome of a free-living desiccation-tolerant cyanobacterium and its photosynthetic adaptation to extreme terrestrial habitat.</title>
        <authorList>
            <person name="Shang J."/>
        </authorList>
    </citation>
    <scope>NUCLEOTIDE SEQUENCE [LARGE SCALE GENOMIC DNA]</scope>
    <source>
        <strain evidence="11 12">CCNUN1</strain>
    </source>
</reference>
<dbReference type="EMBL" id="CP024785">
    <property type="protein sequence ID" value="AUB38581.1"/>
    <property type="molecule type" value="Genomic_DNA"/>
</dbReference>
<evidence type="ECO:0000256" key="10">
    <source>
        <dbReference type="SAM" id="Phobius"/>
    </source>
</evidence>
<comment type="function">
    <text evidence="1 9">May help in the organization of the PsaE and PsaF subunits.</text>
</comment>
<evidence type="ECO:0000256" key="3">
    <source>
        <dbReference type="ARBA" id="ARBA00006318"/>
    </source>
</evidence>
<dbReference type="PANTHER" id="PTHR36082:SF2">
    <property type="entry name" value="PHOTOSYSTEM I REACTION CENTER SUBUNIT IX"/>
    <property type="match status" value="1"/>
</dbReference>
<dbReference type="OrthoDB" id="532702at2"/>
<dbReference type="PANTHER" id="PTHR36082">
    <property type="match status" value="1"/>
</dbReference>
<dbReference type="InterPro" id="IPR002615">
    <property type="entry name" value="PSI_PsaJ"/>
</dbReference>
<dbReference type="HAMAP" id="MF_00522">
    <property type="entry name" value="PSI_PsaJ"/>
    <property type="match status" value="1"/>
</dbReference>
<evidence type="ECO:0000256" key="8">
    <source>
        <dbReference type="ARBA" id="ARBA00023136"/>
    </source>
</evidence>
<dbReference type="SUPFAM" id="SSF81544">
    <property type="entry name" value="Subunit IX of photosystem I reaction centre, PsaJ"/>
    <property type="match status" value="1"/>
</dbReference>
<proteinExistence type="inferred from homology"/>
<accession>A0A2K8ST16</accession>
<evidence type="ECO:0000256" key="6">
    <source>
        <dbReference type="ARBA" id="ARBA00022989"/>
    </source>
</evidence>
<evidence type="ECO:0000256" key="2">
    <source>
        <dbReference type="ARBA" id="ARBA00004376"/>
    </source>
</evidence>
<evidence type="ECO:0000256" key="4">
    <source>
        <dbReference type="ARBA" id="ARBA00019868"/>
    </source>
</evidence>
<comment type="similarity">
    <text evidence="3 9">Belongs to the PsaJ family.</text>
</comment>
<protein>
    <recommendedName>
        <fullName evidence="4 9">Photosystem I reaction center subunit IX</fullName>
    </recommendedName>
</protein>
<evidence type="ECO:0000256" key="5">
    <source>
        <dbReference type="ARBA" id="ARBA00022692"/>
    </source>
</evidence>
<sequence>MADNNNQSSYLVKFITTAPVAATLWLFVTAGILIEFNRFFPDLLFHPLP</sequence>
<feature type="transmembrane region" description="Helical" evidence="10">
    <location>
        <begin position="12"/>
        <end position="34"/>
    </location>
</feature>
<evidence type="ECO:0000256" key="1">
    <source>
        <dbReference type="ARBA" id="ARBA00002115"/>
    </source>
</evidence>
<dbReference type="Proteomes" id="UP000232003">
    <property type="component" value="Chromosome"/>
</dbReference>
<evidence type="ECO:0000313" key="12">
    <source>
        <dbReference type="Proteomes" id="UP000232003"/>
    </source>
</evidence>
<evidence type="ECO:0000256" key="9">
    <source>
        <dbReference type="HAMAP-Rule" id="MF_00522"/>
    </source>
</evidence>
<keyword evidence="6 9" id="KW-1133">Transmembrane helix</keyword>